<name>A0A368EXS2_ANCCA</name>
<organism evidence="1 2">
    <name type="scientific">Ancylostoma caninum</name>
    <name type="common">Dog hookworm</name>
    <dbReference type="NCBI Taxonomy" id="29170"/>
    <lineage>
        <taxon>Eukaryota</taxon>
        <taxon>Metazoa</taxon>
        <taxon>Ecdysozoa</taxon>
        <taxon>Nematoda</taxon>
        <taxon>Chromadorea</taxon>
        <taxon>Rhabditida</taxon>
        <taxon>Rhabditina</taxon>
        <taxon>Rhabditomorpha</taxon>
        <taxon>Strongyloidea</taxon>
        <taxon>Ancylostomatidae</taxon>
        <taxon>Ancylostomatinae</taxon>
        <taxon>Ancylostoma</taxon>
    </lineage>
</organism>
<dbReference type="Proteomes" id="UP000252519">
    <property type="component" value="Unassembled WGS sequence"/>
</dbReference>
<comment type="caution">
    <text evidence="1">The sequence shown here is derived from an EMBL/GenBank/DDBJ whole genome shotgun (WGS) entry which is preliminary data.</text>
</comment>
<protein>
    <submittedName>
        <fullName evidence="1">Uncharacterized protein</fullName>
    </submittedName>
</protein>
<dbReference type="EMBL" id="JOJR01018580">
    <property type="protein sequence ID" value="RCN24581.1"/>
    <property type="molecule type" value="Genomic_DNA"/>
</dbReference>
<keyword evidence="2" id="KW-1185">Reference proteome</keyword>
<sequence>MIIQLSYSVKIRPIEIVFSSLSRNTKQACNGTAPWMTGTTDHLDIDRRILVVGYITCDFQRKHGISRYERAEYKQ</sequence>
<evidence type="ECO:0000313" key="1">
    <source>
        <dbReference type="EMBL" id="RCN24581.1"/>
    </source>
</evidence>
<gene>
    <name evidence="1" type="ORF">ANCCAN_29721</name>
</gene>
<reference evidence="1 2" key="1">
    <citation type="submission" date="2014-10" db="EMBL/GenBank/DDBJ databases">
        <title>Draft genome of the hookworm Ancylostoma caninum.</title>
        <authorList>
            <person name="Mitreva M."/>
        </authorList>
    </citation>
    <scope>NUCLEOTIDE SEQUENCE [LARGE SCALE GENOMIC DNA]</scope>
    <source>
        <strain evidence="1 2">Baltimore</strain>
    </source>
</reference>
<evidence type="ECO:0000313" key="2">
    <source>
        <dbReference type="Proteomes" id="UP000252519"/>
    </source>
</evidence>
<accession>A0A368EXS2</accession>
<proteinExistence type="predicted"/>
<dbReference type="AlphaFoldDB" id="A0A368EXS2"/>